<proteinExistence type="predicted"/>
<dbReference type="EMBL" id="CAJNOJ010000516">
    <property type="protein sequence ID" value="CAF1473811.1"/>
    <property type="molecule type" value="Genomic_DNA"/>
</dbReference>
<keyword evidence="1" id="KW-1133">Transmembrane helix</keyword>
<dbReference type="OrthoDB" id="10031857at2759"/>
<keyword evidence="1" id="KW-0472">Membrane</keyword>
<evidence type="ECO:0000256" key="1">
    <source>
        <dbReference type="SAM" id="Phobius"/>
    </source>
</evidence>
<protein>
    <submittedName>
        <fullName evidence="2">Uncharacterized protein</fullName>
    </submittedName>
</protein>
<evidence type="ECO:0000313" key="5">
    <source>
        <dbReference type="Proteomes" id="UP000663852"/>
    </source>
</evidence>
<keyword evidence="4" id="KW-1185">Reference proteome</keyword>
<dbReference type="AlphaFoldDB" id="A0A815R7X5"/>
<organism evidence="2 5">
    <name type="scientific">Adineta ricciae</name>
    <name type="common">Rotifer</name>
    <dbReference type="NCBI Taxonomy" id="249248"/>
    <lineage>
        <taxon>Eukaryota</taxon>
        <taxon>Metazoa</taxon>
        <taxon>Spiralia</taxon>
        <taxon>Gnathifera</taxon>
        <taxon>Rotifera</taxon>
        <taxon>Eurotatoria</taxon>
        <taxon>Bdelloidea</taxon>
        <taxon>Adinetida</taxon>
        <taxon>Adinetidae</taxon>
        <taxon>Adineta</taxon>
    </lineage>
</organism>
<dbReference type="EMBL" id="CAJNOR010005593">
    <property type="protein sequence ID" value="CAF1569037.1"/>
    <property type="molecule type" value="Genomic_DNA"/>
</dbReference>
<sequence length="180" mass="20490">MKLLSEKLTSLNIFPARTFGATNDQNTTKRLGQWSTRLYIIFLVITLSILALHTMFKPQTLTKSFPTSSLNVYNDLMHDHGDALQCPCSLISSSYSRYIQIVPIYHQICSSLFVSNEWRMSIIANLLPDLSVYTIKDYRRFISAHLQFLKGLCELSIQSVDQSIHQALSSLLITNQLLSN</sequence>
<keyword evidence="1" id="KW-0812">Transmembrane</keyword>
<reference evidence="2" key="1">
    <citation type="submission" date="2021-02" db="EMBL/GenBank/DDBJ databases">
        <authorList>
            <person name="Nowell W R."/>
        </authorList>
    </citation>
    <scope>NUCLEOTIDE SEQUENCE</scope>
</reference>
<feature type="transmembrane region" description="Helical" evidence="1">
    <location>
        <begin position="38"/>
        <end position="56"/>
    </location>
</feature>
<comment type="caution">
    <text evidence="2">The sequence shown here is derived from an EMBL/GenBank/DDBJ whole genome shotgun (WGS) entry which is preliminary data.</text>
</comment>
<gene>
    <name evidence="2" type="ORF">EDS130_LOCUS40968</name>
    <name evidence="3" type="ORF">XAT740_LOCUS44296</name>
</gene>
<dbReference type="Proteomes" id="UP000663852">
    <property type="component" value="Unassembled WGS sequence"/>
</dbReference>
<evidence type="ECO:0000313" key="2">
    <source>
        <dbReference type="EMBL" id="CAF1473811.1"/>
    </source>
</evidence>
<evidence type="ECO:0000313" key="3">
    <source>
        <dbReference type="EMBL" id="CAF1569037.1"/>
    </source>
</evidence>
<dbReference type="Proteomes" id="UP000663828">
    <property type="component" value="Unassembled WGS sequence"/>
</dbReference>
<accession>A0A815R7X5</accession>
<evidence type="ECO:0000313" key="4">
    <source>
        <dbReference type="Proteomes" id="UP000663828"/>
    </source>
</evidence>
<name>A0A815R7X5_ADIRI</name>